<evidence type="ECO:0000313" key="1">
    <source>
        <dbReference type="EMBL" id="PLN80841.1"/>
    </source>
</evidence>
<proteinExistence type="predicted"/>
<organism evidence="1 2">
    <name type="scientific">Aspergillus taichungensis</name>
    <dbReference type="NCBI Taxonomy" id="482145"/>
    <lineage>
        <taxon>Eukaryota</taxon>
        <taxon>Fungi</taxon>
        <taxon>Dikarya</taxon>
        <taxon>Ascomycota</taxon>
        <taxon>Pezizomycotina</taxon>
        <taxon>Eurotiomycetes</taxon>
        <taxon>Eurotiomycetidae</taxon>
        <taxon>Eurotiales</taxon>
        <taxon>Aspergillaceae</taxon>
        <taxon>Aspergillus</taxon>
        <taxon>Aspergillus subgen. Circumdati</taxon>
    </lineage>
</organism>
<protein>
    <submittedName>
        <fullName evidence="1">Uncharacterized protein</fullName>
    </submittedName>
</protein>
<reference evidence="2" key="1">
    <citation type="submission" date="2017-12" db="EMBL/GenBank/DDBJ databases">
        <authorList>
            <consortium name="DOE Joint Genome Institute"/>
            <person name="Mondo S.J."/>
            <person name="Kjaerbolling I."/>
            <person name="Vesth T.C."/>
            <person name="Frisvad J.C."/>
            <person name="Nybo J.L."/>
            <person name="Theobald S."/>
            <person name="Kuo A."/>
            <person name="Bowyer P."/>
            <person name="Matsuda Y."/>
            <person name="Lyhne E.K."/>
            <person name="Kogle M.E."/>
            <person name="Clum A."/>
            <person name="Lipzen A."/>
            <person name="Salamov A."/>
            <person name="Ngan C.Y."/>
            <person name="Daum C."/>
            <person name="Chiniquy J."/>
            <person name="Barry K."/>
            <person name="LaButti K."/>
            <person name="Haridas S."/>
            <person name="Simmons B.A."/>
            <person name="Magnuson J.K."/>
            <person name="Mortensen U.H."/>
            <person name="Larsen T.O."/>
            <person name="Grigoriev I.V."/>
            <person name="Baker S.E."/>
            <person name="Andersen M.R."/>
            <person name="Nordberg H.P."/>
            <person name="Cantor M.N."/>
            <person name="Hua S.X."/>
        </authorList>
    </citation>
    <scope>NUCLEOTIDE SEQUENCE [LARGE SCALE GENOMIC DNA]</scope>
    <source>
        <strain evidence="2">IBT 19404</strain>
    </source>
</reference>
<name>A0A2J5HU08_9EURO</name>
<dbReference type="AlphaFoldDB" id="A0A2J5HU08"/>
<dbReference type="Proteomes" id="UP000235023">
    <property type="component" value="Unassembled WGS sequence"/>
</dbReference>
<evidence type="ECO:0000313" key="2">
    <source>
        <dbReference type="Proteomes" id="UP000235023"/>
    </source>
</evidence>
<sequence>MELIDPWEAEQQAVLAWDSSADQRVRSSATAEIPVTICDWTEPRRWSSLDFLEADSQSNAIRTCNDVFAYYTRPSVLDLPR</sequence>
<accession>A0A2J5HU08</accession>
<gene>
    <name evidence="1" type="ORF">BDW42DRAFT_106100</name>
</gene>
<dbReference type="EMBL" id="KZ559543">
    <property type="protein sequence ID" value="PLN80841.1"/>
    <property type="molecule type" value="Genomic_DNA"/>
</dbReference>
<keyword evidence="2" id="KW-1185">Reference proteome</keyword>